<feature type="compositionally biased region" description="Polar residues" evidence="1">
    <location>
        <begin position="188"/>
        <end position="204"/>
    </location>
</feature>
<dbReference type="InterPro" id="IPR054722">
    <property type="entry name" value="PolX-like_BBD"/>
</dbReference>
<keyword evidence="4" id="KW-1185">Reference proteome</keyword>
<protein>
    <submittedName>
        <fullName evidence="3">UBN2_3 domain-containing protein</fullName>
    </submittedName>
</protein>
<dbReference type="PANTHER" id="PTHR34222:SF98">
    <property type="match status" value="1"/>
</dbReference>
<evidence type="ECO:0000313" key="4">
    <source>
        <dbReference type="Proteomes" id="UP000187406"/>
    </source>
</evidence>
<dbReference type="PANTHER" id="PTHR34222">
    <property type="entry name" value="GAG_PRE-INTEGRS DOMAIN-CONTAINING PROTEIN"/>
    <property type="match status" value="1"/>
</dbReference>
<gene>
    <name evidence="3" type="ORF">CFOL_v3_29944</name>
</gene>
<sequence>MESAKHIWEAISRQYSQKNNYAQAYEICRESREMSQGGLSLAAYYSNLSHLWQQLDAYRTHRPSIPTELVTFQKDIEKERVYDFLAGLNPDYDKVRVQVLCKDPFPTLEEAYNLIQHEERHRNSMMPVVHPELSALAIMPQPPTTTSDLKPDPTNKNPVVCDYCGKSRHTRATCWKLHGRPFRGRGGHSTSGRPQAQMTETSASPHHPTIDSVVALSSEQILALQRMLSQQQLDTSTTQGPSVGSSHGASNLAQSLAHSSNSDWLLDSGASDHMTSSSKFFETYIPCSGKDTIRVANGSLSSISGKCSIHCTPSISSSSVLHVLTFVQIYPSIVLH</sequence>
<feature type="region of interest" description="Disordered" evidence="1">
    <location>
        <begin position="178"/>
        <end position="208"/>
    </location>
</feature>
<dbReference type="Proteomes" id="UP000187406">
    <property type="component" value="Unassembled WGS sequence"/>
</dbReference>
<accession>A0A1Q3D246</accession>
<proteinExistence type="predicted"/>
<dbReference type="Pfam" id="PF22936">
    <property type="entry name" value="Pol_BBD"/>
    <property type="match status" value="1"/>
</dbReference>
<dbReference type="AlphaFoldDB" id="A0A1Q3D246"/>
<feature type="domain" description="Retrovirus-related Pol polyprotein from transposon TNT 1-94-like beta-barrel" evidence="2">
    <location>
        <begin position="264"/>
        <end position="322"/>
    </location>
</feature>
<dbReference type="OrthoDB" id="430476at2759"/>
<name>A0A1Q3D246_CEPFO</name>
<organism evidence="3 4">
    <name type="scientific">Cephalotus follicularis</name>
    <name type="common">Albany pitcher plant</name>
    <dbReference type="NCBI Taxonomy" id="3775"/>
    <lineage>
        <taxon>Eukaryota</taxon>
        <taxon>Viridiplantae</taxon>
        <taxon>Streptophyta</taxon>
        <taxon>Embryophyta</taxon>
        <taxon>Tracheophyta</taxon>
        <taxon>Spermatophyta</taxon>
        <taxon>Magnoliopsida</taxon>
        <taxon>eudicotyledons</taxon>
        <taxon>Gunneridae</taxon>
        <taxon>Pentapetalae</taxon>
        <taxon>rosids</taxon>
        <taxon>fabids</taxon>
        <taxon>Oxalidales</taxon>
        <taxon>Cephalotaceae</taxon>
        <taxon>Cephalotus</taxon>
    </lineage>
</organism>
<comment type="caution">
    <text evidence="3">The sequence shown here is derived from an EMBL/GenBank/DDBJ whole genome shotgun (WGS) entry which is preliminary data.</text>
</comment>
<feature type="compositionally biased region" description="Polar residues" evidence="1">
    <location>
        <begin position="240"/>
        <end position="251"/>
    </location>
</feature>
<evidence type="ECO:0000313" key="3">
    <source>
        <dbReference type="EMBL" id="GAV86514.1"/>
    </source>
</evidence>
<evidence type="ECO:0000256" key="1">
    <source>
        <dbReference type="SAM" id="MobiDB-lite"/>
    </source>
</evidence>
<evidence type="ECO:0000259" key="2">
    <source>
        <dbReference type="Pfam" id="PF22936"/>
    </source>
</evidence>
<feature type="region of interest" description="Disordered" evidence="1">
    <location>
        <begin position="232"/>
        <end position="251"/>
    </location>
</feature>
<dbReference type="EMBL" id="BDDD01003933">
    <property type="protein sequence ID" value="GAV86514.1"/>
    <property type="molecule type" value="Genomic_DNA"/>
</dbReference>
<reference evidence="4" key="1">
    <citation type="submission" date="2016-04" db="EMBL/GenBank/DDBJ databases">
        <title>Cephalotus genome sequencing.</title>
        <authorList>
            <person name="Fukushima K."/>
            <person name="Hasebe M."/>
            <person name="Fang X."/>
        </authorList>
    </citation>
    <scope>NUCLEOTIDE SEQUENCE [LARGE SCALE GENOMIC DNA]</scope>
    <source>
        <strain evidence="4">cv. St1</strain>
    </source>
</reference>
<dbReference type="InParanoid" id="A0A1Q3D246"/>